<dbReference type="OrthoDB" id="2679825at2759"/>
<protein>
    <submittedName>
        <fullName evidence="1">Uncharacterized protein</fullName>
    </submittedName>
</protein>
<dbReference type="AlphaFoldDB" id="A0A8H5EUU9"/>
<evidence type="ECO:0000313" key="2">
    <source>
        <dbReference type="Proteomes" id="UP000567179"/>
    </source>
</evidence>
<proteinExistence type="predicted"/>
<gene>
    <name evidence="1" type="ORF">D9619_003818</name>
</gene>
<dbReference type="EMBL" id="JAACJJ010000056">
    <property type="protein sequence ID" value="KAF5312913.1"/>
    <property type="molecule type" value="Genomic_DNA"/>
</dbReference>
<keyword evidence="2" id="KW-1185">Reference proteome</keyword>
<comment type="caution">
    <text evidence="1">The sequence shown here is derived from an EMBL/GenBank/DDBJ whole genome shotgun (WGS) entry which is preliminary data.</text>
</comment>
<dbReference type="Pfam" id="PF21858">
    <property type="entry name" value="DUF6914"/>
    <property type="match status" value="1"/>
</dbReference>
<evidence type="ECO:0000313" key="1">
    <source>
        <dbReference type="EMBL" id="KAF5312913.1"/>
    </source>
</evidence>
<dbReference type="Proteomes" id="UP000567179">
    <property type="component" value="Unassembled WGS sequence"/>
</dbReference>
<accession>A0A8H5EUU9</accession>
<organism evidence="1 2">
    <name type="scientific">Psilocybe cf. subviscida</name>
    <dbReference type="NCBI Taxonomy" id="2480587"/>
    <lineage>
        <taxon>Eukaryota</taxon>
        <taxon>Fungi</taxon>
        <taxon>Dikarya</taxon>
        <taxon>Basidiomycota</taxon>
        <taxon>Agaricomycotina</taxon>
        <taxon>Agaricomycetes</taxon>
        <taxon>Agaricomycetidae</taxon>
        <taxon>Agaricales</taxon>
        <taxon>Agaricineae</taxon>
        <taxon>Strophariaceae</taxon>
        <taxon>Psilocybe</taxon>
    </lineage>
</organism>
<dbReference type="InterPro" id="IPR054208">
    <property type="entry name" value="DUF6914"/>
</dbReference>
<sequence length="275" mass="31881">MGEKRHRLYVRLHKRMPEAVPLSFPFHISLLLCKKTPDDTRSAVTFYLTNAPSKLFPVDEHYRAQWRVEQRLCNPQEDTDVLAMILVQKLSADHDIRYYEDLIAQAVEQTPLLQNVDKYDCAVWTWDILNRLHAMGAPFDTVPHIVGTTTSQLEQHMVDAAMEFAMQQQQHQMAATMAIRDDGVIDPVREGKLRKMLPGIKRRATNISVDSMETLVNHAEEGELAKKQRKRESFQQLQLSEKDFRNRVDERKPGPRKGWHDYWFHNSVGLIAPGL</sequence>
<reference evidence="1 2" key="1">
    <citation type="journal article" date="2020" name="ISME J.">
        <title>Uncovering the hidden diversity of litter-decomposition mechanisms in mushroom-forming fungi.</title>
        <authorList>
            <person name="Floudas D."/>
            <person name="Bentzer J."/>
            <person name="Ahren D."/>
            <person name="Johansson T."/>
            <person name="Persson P."/>
            <person name="Tunlid A."/>
        </authorList>
    </citation>
    <scope>NUCLEOTIDE SEQUENCE [LARGE SCALE GENOMIC DNA]</scope>
    <source>
        <strain evidence="1 2">CBS 101986</strain>
    </source>
</reference>
<name>A0A8H5EUU9_9AGAR</name>